<keyword evidence="4" id="KW-0677">Repeat</keyword>
<feature type="compositionally biased region" description="Basic and acidic residues" evidence="6">
    <location>
        <begin position="244"/>
        <end position="268"/>
    </location>
</feature>
<dbReference type="Gene3D" id="2.130.10.10">
    <property type="entry name" value="YVTN repeat-like/Quinoprotein amine dehydrogenase"/>
    <property type="match status" value="2"/>
</dbReference>
<dbReference type="InterPro" id="IPR015943">
    <property type="entry name" value="WD40/YVTN_repeat-like_dom_sf"/>
</dbReference>
<evidence type="ECO:0000256" key="2">
    <source>
        <dbReference type="ARBA" id="ARBA00022490"/>
    </source>
</evidence>
<keyword evidence="8" id="KW-1185">Reference proteome</keyword>
<evidence type="ECO:0000256" key="1">
    <source>
        <dbReference type="ARBA" id="ARBA00004496"/>
    </source>
</evidence>
<dbReference type="InterPro" id="IPR050687">
    <property type="entry name" value="Dynein_IC"/>
</dbReference>
<feature type="region of interest" description="Disordered" evidence="6">
    <location>
        <begin position="244"/>
        <end position="280"/>
    </location>
</feature>
<reference evidence="7 8" key="1">
    <citation type="submission" date="2014-07" db="EMBL/GenBank/DDBJ databases">
        <title>Genomic and transcriptomic analysis on Apis cerana provide comprehensive insights into honey bee biology.</title>
        <authorList>
            <person name="Diao Q."/>
            <person name="Sun L."/>
            <person name="Zheng H."/>
            <person name="Zheng H."/>
            <person name="Xu S."/>
            <person name="Wang S."/>
            <person name="Zeng Z."/>
            <person name="Hu F."/>
            <person name="Su S."/>
            <person name="Wu J."/>
        </authorList>
    </citation>
    <scope>NUCLEOTIDE SEQUENCE [LARGE SCALE GENOMIC DNA]</scope>
    <source>
        <tissue evidence="7">Pupae without intestine</tissue>
    </source>
</reference>
<dbReference type="EMBL" id="KZ288334">
    <property type="protein sequence ID" value="PBC27874.1"/>
    <property type="molecule type" value="Genomic_DNA"/>
</dbReference>
<dbReference type="InterPro" id="IPR001680">
    <property type="entry name" value="WD40_rpt"/>
</dbReference>
<dbReference type="GO" id="GO:0060294">
    <property type="term" value="P:cilium movement involved in cell motility"/>
    <property type="evidence" value="ECO:0007669"/>
    <property type="project" value="TreeGrafter"/>
</dbReference>
<sequence length="944" mass="109069">MSKKRVKYKHGWTVIDENIENVERVRLDPEMQRELGCLVGEHVFLEYPWAYVDRDVIAKFAKLSDSSLAPFREIIDIYEADTFLVGYSSTQLNSDDFVICLTEKAKRLIRERNKAIAGIISRKVIGRVIKTARPWNSLGSDTEVDENFVRNGRELFEIEIVLPGRMLNARRTLSDRGASDSRDSYMQLVNEDEKFENIERKCISKASQTCLQSRETFVQTCPTFPKNAWTQYVHEDILKETPVVEERKQLNEESERNNDNRSRAKDVDQSEDLEDEKPKERTPLELFLEARSQEMIDVIKYNAAVNLYVDDIEGLSKQERKISTIEVATLSEQASFIDLSLTGSRAISDISLHSKFKEHVAISYITTSNRTLKTECLSEGEFQTRVLIWKLNDPLRPHLALEDHREIYSVSFCPCNGDYVIGGCSTGQVIIWNINDYLNNISDNETVKFRGAQNNLPVLRPTVVSHKHHSHRLPIRKIRWIPAKYRIEPNGNLTRSSITSNMVFLTVSEDGAVIVWNVCFRPRRIIDSEDFDEPLHPIFRLKIPTFTESSQSFTPLCFSLDERNENQSDGNDSESEDFRKYLWIGCAEGLIKCKWGERAYEGNLTDTIDCNILNCSYVHNGPVIEIARSSHVRDVLLSIGGQVFAIWNDDHMDSPLFWRRTSSRYTSCCWANEPGVFLLGGEDGNVEMWNINNDSNEPIFTQVVSSRSVTCLILLPLFRGVKMIGAGDHGGLFRAFEEPEICRGNVAAERMDWFEEYAWRETRRKKLFASWQNDFLANDPLVVAKRSARRDEERERKAKEAREKVRREQQARLRLEAEERARSAPVPKDVAWRSREFDRMKQVLLDKKRIVPTELEAKRAVFVTTKAERDAKLEKVRNRIAHRDEYFLNAISVEFPILSESKIESSELEKSTPIEIGKSIEDYLEKFDEIRRKAKEMLTNNFAS</sequence>
<evidence type="ECO:0000256" key="6">
    <source>
        <dbReference type="SAM" id="MobiDB-lite"/>
    </source>
</evidence>
<gene>
    <name evidence="7" type="ORF">APICC_00706</name>
</gene>
<evidence type="ECO:0000256" key="3">
    <source>
        <dbReference type="ARBA" id="ARBA00022574"/>
    </source>
</evidence>
<dbReference type="STRING" id="94128.A0A2A3E8T2"/>
<dbReference type="PANTHER" id="PTHR12442">
    <property type="entry name" value="DYNEIN INTERMEDIATE CHAIN"/>
    <property type="match status" value="1"/>
</dbReference>
<dbReference type="GO" id="GO:0045503">
    <property type="term" value="F:dynein light chain binding"/>
    <property type="evidence" value="ECO:0007669"/>
    <property type="project" value="TreeGrafter"/>
</dbReference>
<dbReference type="PANTHER" id="PTHR12442:SF5">
    <property type="entry name" value="DYNEIN AXONEMAL INTERMEDIATE CHAIN 3"/>
    <property type="match status" value="1"/>
</dbReference>
<keyword evidence="5" id="KW-0175">Coiled coil</keyword>
<evidence type="ECO:0000313" key="8">
    <source>
        <dbReference type="Proteomes" id="UP000242457"/>
    </source>
</evidence>
<evidence type="ECO:0000256" key="4">
    <source>
        <dbReference type="ARBA" id="ARBA00022737"/>
    </source>
</evidence>
<keyword evidence="2" id="KW-0963">Cytoplasm</keyword>
<proteinExistence type="predicted"/>
<evidence type="ECO:0000256" key="5">
    <source>
        <dbReference type="SAM" id="Coils"/>
    </source>
</evidence>
<dbReference type="Proteomes" id="UP000242457">
    <property type="component" value="Unassembled WGS sequence"/>
</dbReference>
<dbReference type="OrthoDB" id="6619788at2759"/>
<dbReference type="GO" id="GO:0036156">
    <property type="term" value="C:inner dynein arm"/>
    <property type="evidence" value="ECO:0007669"/>
    <property type="project" value="TreeGrafter"/>
</dbReference>
<dbReference type="SMART" id="SM00320">
    <property type="entry name" value="WD40"/>
    <property type="match status" value="3"/>
</dbReference>
<dbReference type="GO" id="GO:0036159">
    <property type="term" value="P:inner dynein arm assembly"/>
    <property type="evidence" value="ECO:0007669"/>
    <property type="project" value="TreeGrafter"/>
</dbReference>
<evidence type="ECO:0000313" key="7">
    <source>
        <dbReference type="EMBL" id="PBC27874.1"/>
    </source>
</evidence>
<dbReference type="SUPFAM" id="SSF50978">
    <property type="entry name" value="WD40 repeat-like"/>
    <property type="match status" value="1"/>
</dbReference>
<dbReference type="AlphaFoldDB" id="A0A2A3E8T2"/>
<accession>A0A2A3E8T2</accession>
<dbReference type="InterPro" id="IPR036322">
    <property type="entry name" value="WD40_repeat_dom_sf"/>
</dbReference>
<protein>
    <submittedName>
        <fullName evidence="7">WD repeat-containing protein</fullName>
    </submittedName>
</protein>
<name>A0A2A3E8T2_APICC</name>
<dbReference type="GO" id="GO:0045504">
    <property type="term" value="F:dynein heavy chain binding"/>
    <property type="evidence" value="ECO:0007669"/>
    <property type="project" value="TreeGrafter"/>
</dbReference>
<organism evidence="7 8">
    <name type="scientific">Apis cerana cerana</name>
    <name type="common">Oriental honeybee</name>
    <dbReference type="NCBI Taxonomy" id="94128"/>
    <lineage>
        <taxon>Eukaryota</taxon>
        <taxon>Metazoa</taxon>
        <taxon>Ecdysozoa</taxon>
        <taxon>Arthropoda</taxon>
        <taxon>Hexapoda</taxon>
        <taxon>Insecta</taxon>
        <taxon>Pterygota</taxon>
        <taxon>Neoptera</taxon>
        <taxon>Endopterygota</taxon>
        <taxon>Hymenoptera</taxon>
        <taxon>Apocrita</taxon>
        <taxon>Aculeata</taxon>
        <taxon>Apoidea</taxon>
        <taxon>Anthophila</taxon>
        <taxon>Apidae</taxon>
        <taxon>Apis</taxon>
    </lineage>
</organism>
<feature type="coiled-coil region" evidence="5">
    <location>
        <begin position="788"/>
        <end position="818"/>
    </location>
</feature>
<comment type="subcellular location">
    <subcellularLocation>
        <location evidence="1">Cytoplasm</location>
    </subcellularLocation>
</comment>
<keyword evidence="3" id="KW-0853">WD repeat</keyword>